<dbReference type="RefSeq" id="WP_147438810.1">
    <property type="nucleotide sequence ID" value="NZ_JBCLPP010000035.1"/>
</dbReference>
<comment type="caution">
    <text evidence="1">The sequence shown here is derived from an EMBL/GenBank/DDBJ whole genome shotgun (WGS) entry which is preliminary data.</text>
</comment>
<dbReference type="Proteomes" id="UP001565200">
    <property type="component" value="Unassembled WGS sequence"/>
</dbReference>
<keyword evidence="2" id="KW-1185">Reference proteome</keyword>
<accession>A0ABV4CXN6</accession>
<sequence length="145" mass="16875">MERQLSQMKLCPLRQIQYLPNSYGSSSKYKGLLNYKGEIILPNIYDGIYLFAYNRLLIEKNGKFGVIDTDGKVLAEPKYDQIVDAWEYTIGVVNIENITPEADYESPYEDHINNNEYTDPLDAYDGDSDARWKRTNLYSLNHYLI</sequence>
<dbReference type="EMBL" id="JBCLPP010000035">
    <property type="protein sequence ID" value="MEY8246178.1"/>
    <property type="molecule type" value="Genomic_DNA"/>
</dbReference>
<evidence type="ECO:0000313" key="1">
    <source>
        <dbReference type="EMBL" id="MEY8246178.1"/>
    </source>
</evidence>
<dbReference type="InterPro" id="IPR032774">
    <property type="entry name" value="WG_beta_rep"/>
</dbReference>
<protein>
    <submittedName>
        <fullName evidence="1">WG repeat-containing protein</fullName>
    </submittedName>
</protein>
<reference evidence="1 2" key="1">
    <citation type="submission" date="2024-03" db="EMBL/GenBank/DDBJ databases">
        <title>Mouse gut bacterial collection (mGBC) of GemPharmatech.</title>
        <authorList>
            <person name="He Y."/>
            <person name="Dong L."/>
            <person name="Wu D."/>
            <person name="Gao X."/>
            <person name="Lin Z."/>
        </authorList>
    </citation>
    <scope>NUCLEOTIDE SEQUENCE [LARGE SCALE GENOMIC DNA]</scope>
    <source>
        <strain evidence="1 2">54-13</strain>
    </source>
</reference>
<evidence type="ECO:0000313" key="2">
    <source>
        <dbReference type="Proteomes" id="UP001565200"/>
    </source>
</evidence>
<gene>
    <name evidence="1" type="ORF">AAK873_11215</name>
</gene>
<proteinExistence type="predicted"/>
<dbReference type="Pfam" id="PF14903">
    <property type="entry name" value="WG_beta_rep"/>
    <property type="match status" value="2"/>
</dbReference>
<name>A0ABV4CXN6_9BACT</name>
<organism evidence="1 2">
    <name type="scientific">Heminiphilus faecis</name>
    <dbReference type="NCBI Taxonomy" id="2601703"/>
    <lineage>
        <taxon>Bacteria</taxon>
        <taxon>Pseudomonadati</taxon>
        <taxon>Bacteroidota</taxon>
        <taxon>Bacteroidia</taxon>
        <taxon>Bacteroidales</taxon>
        <taxon>Muribaculaceae</taxon>
        <taxon>Heminiphilus</taxon>
    </lineage>
</organism>